<feature type="binding site" evidence="1">
    <location>
        <position position="250"/>
    </location>
    <ligand>
        <name>Zn(2+)</name>
        <dbReference type="ChEBI" id="CHEBI:29105"/>
    </ligand>
</feature>
<feature type="compositionally biased region" description="Low complexity" evidence="2">
    <location>
        <begin position="462"/>
        <end position="475"/>
    </location>
</feature>
<dbReference type="SMART" id="SM01388">
    <property type="entry name" value="Mob1_phocein"/>
    <property type="match status" value="1"/>
</dbReference>
<feature type="binding site" evidence="1">
    <location>
        <position position="245"/>
    </location>
    <ligand>
        <name>Zn(2+)</name>
        <dbReference type="ChEBI" id="CHEBI:29105"/>
    </ligand>
</feature>
<feature type="compositionally biased region" description="Basic and acidic residues" evidence="2">
    <location>
        <begin position="314"/>
        <end position="324"/>
    </location>
</feature>
<feature type="region of interest" description="Disordered" evidence="2">
    <location>
        <begin position="283"/>
        <end position="538"/>
    </location>
</feature>
<name>A0A8H7E2F8_9EURO</name>
<dbReference type="PANTHER" id="PTHR22599">
    <property type="entry name" value="MPS ONE BINDER KINASE ACTIVATOR-LIKE MOB"/>
    <property type="match status" value="1"/>
</dbReference>
<feature type="region of interest" description="Disordered" evidence="2">
    <location>
        <begin position="1"/>
        <end position="71"/>
    </location>
</feature>
<feature type="compositionally biased region" description="Basic and acidic residues" evidence="2">
    <location>
        <begin position="430"/>
        <end position="461"/>
    </location>
</feature>
<feature type="compositionally biased region" description="Polar residues" evidence="2">
    <location>
        <begin position="330"/>
        <end position="339"/>
    </location>
</feature>
<reference evidence="3" key="1">
    <citation type="submission" date="2020-02" db="EMBL/GenBank/DDBJ databases">
        <authorList>
            <person name="Palmer J.M."/>
        </authorList>
    </citation>
    <scope>NUCLEOTIDE SEQUENCE</scope>
    <source>
        <strain evidence="3">EPUS1.4</strain>
        <tissue evidence="3">Thallus</tissue>
    </source>
</reference>
<protein>
    <recommendedName>
        <fullName evidence="5">Mob1 family protein</fullName>
    </recommendedName>
</protein>
<evidence type="ECO:0000256" key="1">
    <source>
        <dbReference type="PIRSR" id="PIRSR605301-1"/>
    </source>
</evidence>
<dbReference type="AlphaFoldDB" id="A0A8H7E2F8"/>
<keyword evidence="1" id="KW-0479">Metal-binding</keyword>
<evidence type="ECO:0008006" key="5">
    <source>
        <dbReference type="Google" id="ProtNLM"/>
    </source>
</evidence>
<feature type="binding site" evidence="1">
    <location>
        <position position="156"/>
    </location>
    <ligand>
        <name>Zn(2+)</name>
        <dbReference type="ChEBI" id="CHEBI:29105"/>
    </ligand>
</feature>
<keyword evidence="4" id="KW-1185">Reference proteome</keyword>
<evidence type="ECO:0000256" key="2">
    <source>
        <dbReference type="SAM" id="MobiDB-lite"/>
    </source>
</evidence>
<feature type="compositionally biased region" description="Polar residues" evidence="2">
    <location>
        <begin position="1"/>
        <end position="13"/>
    </location>
</feature>
<keyword evidence="1" id="KW-0862">Zinc</keyword>
<organism evidence="3 4">
    <name type="scientific">Endocarpon pusillum</name>
    <dbReference type="NCBI Taxonomy" id="364733"/>
    <lineage>
        <taxon>Eukaryota</taxon>
        <taxon>Fungi</taxon>
        <taxon>Dikarya</taxon>
        <taxon>Ascomycota</taxon>
        <taxon>Pezizomycotina</taxon>
        <taxon>Eurotiomycetes</taxon>
        <taxon>Chaetothyriomycetidae</taxon>
        <taxon>Verrucariales</taxon>
        <taxon>Verrucariaceae</taxon>
        <taxon>Endocarpon</taxon>
    </lineage>
</organism>
<gene>
    <name evidence="3" type="ORF">GJ744_002885</name>
</gene>
<sequence>MTASTPSPQRTGVSPSSSPRLPSPPPFTEVQIGPKSPTIGDGPENQLGEVAKHDDGSTRRIRPGTKAADMDMGPPLIPLAELESPFQLQEHLKALYHTHTRGPNDTITPITRQTALSLSTPPTGIDKPLWLYELCRFLTMKANNLIIAFFADSPPCSAATCPEMRASEWQYLCAVHDPPKSCCAIDYCCHTLDWAANILTSPKYFPSRLTLGGDMGGGGGGGGGSQASMRHLTNIFRRVYRIFAHAWFQHRGVFWQVEGHEGLYVFFKTVCDVYQLIPEDNYTIPSEAEGGDDSTETPVEKRSSEMGRMSLLKKGGEDGQRDLQEGGESEPTTTVSVGATTRRHKHTPSTGSHVTTIAEGPEEDESPSNESDAKTLPDQPEPPRGRPLPLSGDTIANGLGQLTLGDVSAATNKDGPAEQPTPQPQSVEKNPFEDGEKKDDGEQKDDGEKKDDVEKKDDGEKAANVAAAGSGVSVGEEGGDDKKDQDAHTSEYVDLSEDSTVTQGSGAEPIFPAKETDAEEKGGENDRPEQFAGQTKVS</sequence>
<dbReference type="EMBL" id="JAACFV010000151">
    <property type="protein sequence ID" value="KAF7504056.1"/>
    <property type="molecule type" value="Genomic_DNA"/>
</dbReference>
<evidence type="ECO:0000313" key="3">
    <source>
        <dbReference type="EMBL" id="KAF7504056.1"/>
    </source>
</evidence>
<accession>A0A8H7E2F8</accession>
<comment type="caution">
    <text evidence="3">The sequence shown here is derived from an EMBL/GenBank/DDBJ whole genome shotgun (WGS) entry which is preliminary data.</text>
</comment>
<feature type="compositionally biased region" description="Basic and acidic residues" evidence="2">
    <location>
        <begin position="514"/>
        <end position="529"/>
    </location>
</feature>
<dbReference type="SUPFAM" id="SSF101152">
    <property type="entry name" value="Mob1/phocein"/>
    <property type="match status" value="1"/>
</dbReference>
<evidence type="ECO:0000313" key="4">
    <source>
        <dbReference type="Proteomes" id="UP000606974"/>
    </source>
</evidence>
<feature type="binding site" evidence="1">
    <location>
        <position position="161"/>
    </location>
    <ligand>
        <name>Zn(2+)</name>
        <dbReference type="ChEBI" id="CHEBI:29105"/>
    </ligand>
</feature>
<dbReference type="Proteomes" id="UP000606974">
    <property type="component" value="Unassembled WGS sequence"/>
</dbReference>
<dbReference type="Gene3D" id="1.20.140.30">
    <property type="entry name" value="MOB kinase activator"/>
    <property type="match status" value="1"/>
</dbReference>
<feature type="compositionally biased region" description="Basic and acidic residues" evidence="2">
    <location>
        <begin position="480"/>
        <end position="491"/>
    </location>
</feature>
<dbReference type="OrthoDB" id="10262609at2759"/>
<dbReference type="InterPro" id="IPR036703">
    <property type="entry name" value="MOB_kinase_act_sf"/>
</dbReference>
<proteinExistence type="predicted"/>
<dbReference type="InterPro" id="IPR005301">
    <property type="entry name" value="MOB_kinase_act_fam"/>
</dbReference>
<dbReference type="Pfam" id="PF03637">
    <property type="entry name" value="Mob1_phocein"/>
    <property type="match status" value="1"/>
</dbReference>